<proteinExistence type="predicted"/>
<dbReference type="Proteomes" id="UP000440732">
    <property type="component" value="Unassembled WGS sequence"/>
</dbReference>
<evidence type="ECO:0000313" key="5">
    <source>
        <dbReference type="Proteomes" id="UP000440732"/>
    </source>
</evidence>
<gene>
    <name evidence="3" type="ORF">PF006_g2953</name>
    <name evidence="2" type="ORF">PF009_g3225</name>
</gene>
<accession>A0A6A3FRU7</accession>
<comment type="caution">
    <text evidence="2">The sequence shown here is derived from an EMBL/GenBank/DDBJ whole genome shotgun (WGS) entry which is preliminary data.</text>
</comment>
<dbReference type="EMBL" id="QXGA01000089">
    <property type="protein sequence ID" value="KAE9152854.1"/>
    <property type="molecule type" value="Genomic_DNA"/>
</dbReference>
<evidence type="ECO:0000313" key="4">
    <source>
        <dbReference type="Proteomes" id="UP000429523"/>
    </source>
</evidence>
<protein>
    <submittedName>
        <fullName evidence="2">Uncharacterized protein</fullName>
    </submittedName>
</protein>
<evidence type="ECO:0000313" key="3">
    <source>
        <dbReference type="EMBL" id="KAE9152854.1"/>
    </source>
</evidence>
<feature type="transmembrane region" description="Helical" evidence="1">
    <location>
        <begin position="73"/>
        <end position="94"/>
    </location>
</feature>
<organism evidence="2 4">
    <name type="scientific">Phytophthora fragariae</name>
    <dbReference type="NCBI Taxonomy" id="53985"/>
    <lineage>
        <taxon>Eukaryota</taxon>
        <taxon>Sar</taxon>
        <taxon>Stramenopiles</taxon>
        <taxon>Oomycota</taxon>
        <taxon>Peronosporomycetes</taxon>
        <taxon>Peronosporales</taxon>
        <taxon>Peronosporaceae</taxon>
        <taxon>Phytophthora</taxon>
    </lineage>
</organism>
<keyword evidence="1" id="KW-0812">Transmembrane</keyword>
<dbReference type="InterPro" id="IPR036259">
    <property type="entry name" value="MFS_trans_sf"/>
</dbReference>
<dbReference type="Proteomes" id="UP000429523">
    <property type="component" value="Unassembled WGS sequence"/>
</dbReference>
<dbReference type="AlphaFoldDB" id="A0A6A3FRU7"/>
<dbReference type="EMBL" id="QXGF01000089">
    <property type="protein sequence ID" value="KAE8947167.1"/>
    <property type="molecule type" value="Genomic_DNA"/>
</dbReference>
<sequence>MWHLQPMFVQPALLVAFFAILRFVPDRPVWLLAYQQEVPPRAVLVRLHRRQNVNPEIAVIQAELTLKTRDNHLLFRLSIVFTLQAVFGFIIFLVGNVRRKTILKEFLPFVALSTPIKCSTTLRALACFKLKSPLAFLSRLYLGSHSCR</sequence>
<name>A0A6A3FRU7_9STRA</name>
<reference evidence="4 5" key="1">
    <citation type="submission" date="2018-08" db="EMBL/GenBank/DDBJ databases">
        <title>Genomic investigation of the strawberry pathogen Phytophthora fragariae indicates pathogenicity is determined by transcriptional variation in three key races.</title>
        <authorList>
            <person name="Adams T.M."/>
            <person name="Armitage A.D."/>
            <person name="Sobczyk M.K."/>
            <person name="Bates H.J."/>
            <person name="Dunwell J.M."/>
            <person name="Nellist C.F."/>
            <person name="Harrison R.J."/>
        </authorList>
    </citation>
    <scope>NUCLEOTIDE SEQUENCE [LARGE SCALE GENOMIC DNA]</scope>
    <source>
        <strain evidence="3 5">NOV-5</strain>
        <strain evidence="2 4">NOV-9</strain>
    </source>
</reference>
<evidence type="ECO:0000256" key="1">
    <source>
        <dbReference type="SAM" id="Phobius"/>
    </source>
</evidence>
<keyword evidence="1" id="KW-1133">Transmembrane helix</keyword>
<keyword evidence="1" id="KW-0472">Membrane</keyword>
<feature type="transmembrane region" description="Helical" evidence="1">
    <location>
        <begin position="7"/>
        <end position="24"/>
    </location>
</feature>
<dbReference type="Gene3D" id="1.20.1250.20">
    <property type="entry name" value="MFS general substrate transporter like domains"/>
    <property type="match status" value="1"/>
</dbReference>
<evidence type="ECO:0000313" key="2">
    <source>
        <dbReference type="EMBL" id="KAE8947167.1"/>
    </source>
</evidence>